<dbReference type="Gene3D" id="1.10.3660.10">
    <property type="entry name" value="6-phosphogluconate dehydrogenase C-terminal like domain"/>
    <property type="match status" value="1"/>
</dbReference>
<dbReference type="EMBL" id="LRQA01000039">
    <property type="protein sequence ID" value="KXA18133.1"/>
    <property type="molecule type" value="Genomic_DNA"/>
</dbReference>
<protein>
    <submittedName>
        <fullName evidence="4">Prephenate dehydrogenase</fullName>
    </submittedName>
</protein>
<dbReference type="GO" id="GO:0070403">
    <property type="term" value="F:NAD+ binding"/>
    <property type="evidence" value="ECO:0007669"/>
    <property type="project" value="InterPro"/>
</dbReference>
<comment type="similarity">
    <text evidence="1">Belongs to the prephenate/arogenate dehydrogenase family.</text>
</comment>
<keyword evidence="2" id="KW-0560">Oxidoreductase</keyword>
<dbReference type="InterPro" id="IPR036291">
    <property type="entry name" value="NAD(P)-bd_dom_sf"/>
</dbReference>
<dbReference type="Pfam" id="PF02153">
    <property type="entry name" value="PDH_N"/>
    <property type="match status" value="1"/>
</dbReference>
<dbReference type="PROSITE" id="PS51176">
    <property type="entry name" value="PDH_ADH"/>
    <property type="match status" value="1"/>
</dbReference>
<dbReference type="GO" id="GO:0004665">
    <property type="term" value="F:prephenate dehydrogenase (NADP+) activity"/>
    <property type="evidence" value="ECO:0007669"/>
    <property type="project" value="InterPro"/>
</dbReference>
<dbReference type="PANTHER" id="PTHR21363">
    <property type="entry name" value="PREPHENATE DEHYDROGENASE"/>
    <property type="match status" value="1"/>
</dbReference>
<name>A0A133NPB1_GARVA</name>
<evidence type="ECO:0000256" key="1">
    <source>
        <dbReference type="ARBA" id="ARBA00007964"/>
    </source>
</evidence>
<gene>
    <name evidence="4" type="ORF">HMPREF3216_00701</name>
</gene>
<evidence type="ECO:0000256" key="2">
    <source>
        <dbReference type="ARBA" id="ARBA00023002"/>
    </source>
</evidence>
<evidence type="ECO:0000313" key="4">
    <source>
        <dbReference type="EMBL" id="KXA18133.1"/>
    </source>
</evidence>
<dbReference type="GO" id="GO:0006571">
    <property type="term" value="P:tyrosine biosynthetic process"/>
    <property type="evidence" value="ECO:0007669"/>
    <property type="project" value="InterPro"/>
</dbReference>
<dbReference type="PANTHER" id="PTHR21363:SF0">
    <property type="entry name" value="PREPHENATE DEHYDROGENASE [NADP(+)]"/>
    <property type="match status" value="1"/>
</dbReference>
<dbReference type="PATRIC" id="fig|2702.99.peg.682"/>
<organism evidence="4 5">
    <name type="scientific">Gardnerella vaginalis</name>
    <dbReference type="NCBI Taxonomy" id="2702"/>
    <lineage>
        <taxon>Bacteria</taxon>
        <taxon>Bacillati</taxon>
        <taxon>Actinomycetota</taxon>
        <taxon>Actinomycetes</taxon>
        <taxon>Bifidobacteriales</taxon>
        <taxon>Bifidobacteriaceae</taxon>
        <taxon>Gardnerella</taxon>
    </lineage>
</organism>
<dbReference type="SUPFAM" id="SSF51735">
    <property type="entry name" value="NAD(P)-binding Rossmann-fold domains"/>
    <property type="match status" value="1"/>
</dbReference>
<dbReference type="AlphaFoldDB" id="A0A133NPB1"/>
<evidence type="ECO:0000259" key="3">
    <source>
        <dbReference type="PROSITE" id="PS51176"/>
    </source>
</evidence>
<comment type="caution">
    <text evidence="4">The sequence shown here is derived from an EMBL/GenBank/DDBJ whole genome shotgun (WGS) entry which is preliminary data.</text>
</comment>
<dbReference type="RefSeq" id="WP_060786899.1">
    <property type="nucleotide sequence ID" value="NZ_KQ956818.1"/>
</dbReference>
<proteinExistence type="inferred from homology"/>
<dbReference type="SUPFAM" id="SSF48179">
    <property type="entry name" value="6-phosphogluconate dehydrogenase C-terminal domain-like"/>
    <property type="match status" value="1"/>
</dbReference>
<accession>A0A133NPB1</accession>
<dbReference type="Proteomes" id="UP000070558">
    <property type="component" value="Unassembled WGS sequence"/>
</dbReference>
<evidence type="ECO:0000313" key="5">
    <source>
        <dbReference type="Proteomes" id="UP000070558"/>
    </source>
</evidence>
<dbReference type="GO" id="GO:0008977">
    <property type="term" value="F:prephenate dehydrogenase (NAD+) activity"/>
    <property type="evidence" value="ECO:0007669"/>
    <property type="project" value="InterPro"/>
</dbReference>
<dbReference type="OrthoDB" id="9802008at2"/>
<dbReference type="InterPro" id="IPR003099">
    <property type="entry name" value="Prephen_DH"/>
</dbReference>
<dbReference type="InterPro" id="IPR050812">
    <property type="entry name" value="Preph/Arog_dehydrog"/>
</dbReference>
<feature type="domain" description="Prephenate/arogenate dehydrogenase" evidence="3">
    <location>
        <begin position="11"/>
        <end position="297"/>
    </location>
</feature>
<reference evidence="4 5" key="1">
    <citation type="submission" date="2016-01" db="EMBL/GenBank/DDBJ databases">
        <authorList>
            <person name="Oliw E.H."/>
        </authorList>
    </citation>
    <scope>NUCLEOTIDE SEQUENCE [LARGE SCALE GENOMIC DNA]</scope>
    <source>
        <strain evidence="4 5">GED7760B</strain>
    </source>
</reference>
<dbReference type="InterPro" id="IPR046825">
    <property type="entry name" value="PDH_C"/>
</dbReference>
<dbReference type="InterPro" id="IPR008927">
    <property type="entry name" value="6-PGluconate_DH-like_C_sf"/>
</dbReference>
<dbReference type="InterPro" id="IPR046826">
    <property type="entry name" value="PDH_N"/>
</dbReference>
<dbReference type="Gene3D" id="3.40.50.720">
    <property type="entry name" value="NAD(P)-binding Rossmann-like Domain"/>
    <property type="match status" value="1"/>
</dbReference>
<dbReference type="Pfam" id="PF20463">
    <property type="entry name" value="PDH_C"/>
    <property type="match status" value="1"/>
</dbReference>
<sequence>MVEDAEFSQKFSVGIVGLGLIGGSIAKRLVATGSCKVYAYNRHQTMYKEARALGITCVESVSELARMQPNVLILCNSLAAMPEVLGDISREINKQRTTLTDVGSVKGLVRQQVKAAGLGDCYIGAHPMAGSEFTGWQASSAQLLDGALWAVSVDESSDFWRFLAVLRVIVGLCGNRALVLNDSIHDASAALISHMPHVVSTALANVLCGSENRNVALQMSAGSWRDMTRVALTDPNRTRAMVAENRRNVADLLGSVIDELSFAKKMLEGSDGDSAVSGDEHAFFAKADSWREYKYEERVADDGNESAVALDLRELRFALDCACDWQSQLIQSAQSGEQIVGVSLSDSAVACDSRAARITLRRVSTL</sequence>